<dbReference type="EMBL" id="CM042020">
    <property type="protein sequence ID" value="KAI3821786.1"/>
    <property type="molecule type" value="Genomic_DNA"/>
</dbReference>
<name>A0ACB9JPG0_9ASTR</name>
<reference evidence="2" key="1">
    <citation type="journal article" date="2022" name="Mol. Ecol. Resour.">
        <title>The genomes of chicory, endive, great burdock and yacon provide insights into Asteraceae palaeo-polyploidization history and plant inulin production.</title>
        <authorList>
            <person name="Fan W."/>
            <person name="Wang S."/>
            <person name="Wang H."/>
            <person name="Wang A."/>
            <person name="Jiang F."/>
            <person name="Liu H."/>
            <person name="Zhao H."/>
            <person name="Xu D."/>
            <person name="Zhang Y."/>
        </authorList>
    </citation>
    <scope>NUCLEOTIDE SEQUENCE [LARGE SCALE GENOMIC DNA]</scope>
    <source>
        <strain evidence="2">cv. Yunnan</strain>
    </source>
</reference>
<proteinExistence type="predicted"/>
<dbReference type="Proteomes" id="UP001056120">
    <property type="component" value="Linkage Group LG03"/>
</dbReference>
<comment type="caution">
    <text evidence="1">The sequence shown here is derived from an EMBL/GenBank/DDBJ whole genome shotgun (WGS) entry which is preliminary data.</text>
</comment>
<organism evidence="1 2">
    <name type="scientific">Smallanthus sonchifolius</name>
    <dbReference type="NCBI Taxonomy" id="185202"/>
    <lineage>
        <taxon>Eukaryota</taxon>
        <taxon>Viridiplantae</taxon>
        <taxon>Streptophyta</taxon>
        <taxon>Embryophyta</taxon>
        <taxon>Tracheophyta</taxon>
        <taxon>Spermatophyta</taxon>
        <taxon>Magnoliopsida</taxon>
        <taxon>eudicotyledons</taxon>
        <taxon>Gunneridae</taxon>
        <taxon>Pentapetalae</taxon>
        <taxon>asterids</taxon>
        <taxon>campanulids</taxon>
        <taxon>Asterales</taxon>
        <taxon>Asteraceae</taxon>
        <taxon>Asteroideae</taxon>
        <taxon>Heliantheae alliance</taxon>
        <taxon>Millerieae</taxon>
        <taxon>Smallanthus</taxon>
    </lineage>
</organism>
<accession>A0ACB9JPG0</accession>
<evidence type="ECO:0000313" key="1">
    <source>
        <dbReference type="EMBL" id="KAI3821786.1"/>
    </source>
</evidence>
<keyword evidence="2" id="KW-1185">Reference proteome</keyword>
<reference evidence="1 2" key="2">
    <citation type="journal article" date="2022" name="Mol. Ecol. Resour.">
        <title>The genomes of chicory, endive, great burdock and yacon provide insights into Asteraceae paleo-polyploidization history and plant inulin production.</title>
        <authorList>
            <person name="Fan W."/>
            <person name="Wang S."/>
            <person name="Wang H."/>
            <person name="Wang A."/>
            <person name="Jiang F."/>
            <person name="Liu H."/>
            <person name="Zhao H."/>
            <person name="Xu D."/>
            <person name="Zhang Y."/>
        </authorList>
    </citation>
    <scope>NUCLEOTIDE SEQUENCE [LARGE SCALE GENOMIC DNA]</scope>
    <source>
        <strain evidence="2">cv. Yunnan</strain>
        <tissue evidence="1">Leaves</tissue>
    </source>
</reference>
<sequence length="194" mass="21748">MLTVSFGNLDFPTKVHSPTKATNGKKSDDSDDLDSTIGLGFNNKGFNNQIDDYSTSDTSKPVLDVSHKFFDKFKNDDIPTFFTVRFVKEGTNQEPSKDQTPTTLNDTTISVNQYPLEEDYISSDDESETNKCLGELKFDETSEFEKPQVCKPSENQQKTSPSPVKPHGTIKHQNPFKACFKCGKEGHLLKKPPK</sequence>
<evidence type="ECO:0000313" key="2">
    <source>
        <dbReference type="Proteomes" id="UP001056120"/>
    </source>
</evidence>
<gene>
    <name evidence="1" type="ORF">L1987_09358</name>
</gene>
<protein>
    <submittedName>
        <fullName evidence="1">Uncharacterized protein</fullName>
    </submittedName>
</protein>